<dbReference type="EMBL" id="DRHY01000022">
    <property type="protein sequence ID" value="HEC72907.1"/>
    <property type="molecule type" value="Genomic_DNA"/>
</dbReference>
<accession>A0A7C1ZPI9</accession>
<reference evidence="1" key="1">
    <citation type="journal article" date="2020" name="mSystems">
        <title>Genome- and Community-Level Interaction Insights into Carbon Utilization and Element Cycling Functions of Hydrothermarchaeota in Hydrothermal Sediment.</title>
        <authorList>
            <person name="Zhou Z."/>
            <person name="Liu Y."/>
            <person name="Xu W."/>
            <person name="Pan J."/>
            <person name="Luo Z.H."/>
            <person name="Li M."/>
        </authorList>
    </citation>
    <scope>NUCLEOTIDE SEQUENCE [LARGE SCALE GENOMIC DNA]</scope>
    <source>
        <strain evidence="1">HyVt-380</strain>
    </source>
</reference>
<name>A0A7C1ZPI9_9GAMM</name>
<proteinExistence type="predicted"/>
<dbReference type="Proteomes" id="UP000886384">
    <property type="component" value="Unassembled WGS sequence"/>
</dbReference>
<evidence type="ECO:0000313" key="1">
    <source>
        <dbReference type="EMBL" id="HEC72907.1"/>
    </source>
</evidence>
<sequence length="31" mass="3412">RTSAMNQNMRLGQLAHNILATADLLETKKTA</sequence>
<feature type="non-terminal residue" evidence="1">
    <location>
        <position position="1"/>
    </location>
</feature>
<comment type="caution">
    <text evidence="1">The sequence shown here is derived from an EMBL/GenBank/DDBJ whole genome shotgun (WGS) entry which is preliminary data.</text>
</comment>
<gene>
    <name evidence="1" type="ORF">ENI26_00875</name>
</gene>
<organism evidence="1">
    <name type="scientific">Methylophaga aminisulfidivorans</name>
    <dbReference type="NCBI Taxonomy" id="230105"/>
    <lineage>
        <taxon>Bacteria</taxon>
        <taxon>Pseudomonadati</taxon>
        <taxon>Pseudomonadota</taxon>
        <taxon>Gammaproteobacteria</taxon>
        <taxon>Thiotrichales</taxon>
        <taxon>Piscirickettsiaceae</taxon>
        <taxon>Methylophaga</taxon>
    </lineage>
</organism>
<dbReference type="AlphaFoldDB" id="A0A7C1ZPI9"/>
<protein>
    <submittedName>
        <fullName evidence="1">Antitermination regulator</fullName>
    </submittedName>
</protein>